<evidence type="ECO:0000313" key="2">
    <source>
        <dbReference type="EMBL" id="GBN12944.1"/>
    </source>
</evidence>
<sequence>MWREAQDEDELIEVIREHDLFPDVVKIDYVRRQRPETQVTETVKRSYGRNHHHTMGESVNQGAGHHHHLCSCGREQTTTKTYRKSPKEQSVEYRTKVSHRSTERFPIFSCYR</sequence>
<dbReference type="OrthoDB" id="6433096at2759"/>
<reference evidence="2 3" key="1">
    <citation type="journal article" date="2019" name="Sci. Rep.">
        <title>Orb-weaving spider Araneus ventricosus genome elucidates the spidroin gene catalogue.</title>
        <authorList>
            <person name="Kono N."/>
            <person name="Nakamura H."/>
            <person name="Ohtoshi R."/>
            <person name="Moran D.A.P."/>
            <person name="Shinohara A."/>
            <person name="Yoshida Y."/>
            <person name="Fujiwara M."/>
            <person name="Mori M."/>
            <person name="Tomita M."/>
            <person name="Arakawa K."/>
        </authorList>
    </citation>
    <scope>NUCLEOTIDE SEQUENCE [LARGE SCALE GENOMIC DNA]</scope>
</reference>
<protein>
    <submittedName>
        <fullName evidence="2">Uncharacterized protein</fullName>
    </submittedName>
</protein>
<organism evidence="2 3">
    <name type="scientific">Araneus ventricosus</name>
    <name type="common">Orbweaver spider</name>
    <name type="synonym">Epeira ventricosa</name>
    <dbReference type="NCBI Taxonomy" id="182803"/>
    <lineage>
        <taxon>Eukaryota</taxon>
        <taxon>Metazoa</taxon>
        <taxon>Ecdysozoa</taxon>
        <taxon>Arthropoda</taxon>
        <taxon>Chelicerata</taxon>
        <taxon>Arachnida</taxon>
        <taxon>Araneae</taxon>
        <taxon>Araneomorphae</taxon>
        <taxon>Entelegynae</taxon>
        <taxon>Araneoidea</taxon>
        <taxon>Araneidae</taxon>
        <taxon>Araneus</taxon>
    </lineage>
</organism>
<proteinExistence type="predicted"/>
<dbReference type="EMBL" id="BGPR01005737">
    <property type="protein sequence ID" value="GBN12944.1"/>
    <property type="molecule type" value="Genomic_DNA"/>
</dbReference>
<evidence type="ECO:0000313" key="3">
    <source>
        <dbReference type="Proteomes" id="UP000499080"/>
    </source>
</evidence>
<keyword evidence="3" id="KW-1185">Reference proteome</keyword>
<feature type="compositionally biased region" description="Basic and acidic residues" evidence="1">
    <location>
        <begin position="85"/>
        <end position="98"/>
    </location>
</feature>
<gene>
    <name evidence="2" type="ORF">AVEN_146069_1</name>
</gene>
<dbReference type="AlphaFoldDB" id="A0A4Y2LEI9"/>
<evidence type="ECO:0000256" key="1">
    <source>
        <dbReference type="SAM" id="MobiDB-lite"/>
    </source>
</evidence>
<dbReference type="Proteomes" id="UP000499080">
    <property type="component" value="Unassembled WGS sequence"/>
</dbReference>
<accession>A0A4Y2LEI9</accession>
<feature type="region of interest" description="Disordered" evidence="1">
    <location>
        <begin position="35"/>
        <end position="98"/>
    </location>
</feature>
<comment type="caution">
    <text evidence="2">The sequence shown here is derived from an EMBL/GenBank/DDBJ whole genome shotgun (WGS) entry which is preliminary data.</text>
</comment>
<name>A0A4Y2LEI9_ARAVE</name>